<dbReference type="Proteomes" id="UP001434883">
    <property type="component" value="Unassembled WGS sequence"/>
</dbReference>
<reference evidence="3 4" key="1">
    <citation type="submission" date="2021-06" db="EMBL/GenBank/DDBJ databases">
        <authorList>
            <person name="Palmer J.M."/>
        </authorList>
    </citation>
    <scope>NUCLEOTIDE SEQUENCE [LARGE SCALE GENOMIC DNA]</scope>
    <source>
        <strain evidence="3 4">XC_2019</strain>
        <tissue evidence="3">Muscle</tissue>
    </source>
</reference>
<evidence type="ECO:0000313" key="3">
    <source>
        <dbReference type="EMBL" id="MEQ2195400.1"/>
    </source>
</evidence>
<name>A0ABV0QHU6_9TELE</name>
<organism evidence="3 4">
    <name type="scientific">Xenoophorus captivus</name>
    <dbReference type="NCBI Taxonomy" id="1517983"/>
    <lineage>
        <taxon>Eukaryota</taxon>
        <taxon>Metazoa</taxon>
        <taxon>Chordata</taxon>
        <taxon>Craniata</taxon>
        <taxon>Vertebrata</taxon>
        <taxon>Euteleostomi</taxon>
        <taxon>Actinopterygii</taxon>
        <taxon>Neopterygii</taxon>
        <taxon>Teleostei</taxon>
        <taxon>Neoteleostei</taxon>
        <taxon>Acanthomorphata</taxon>
        <taxon>Ovalentaria</taxon>
        <taxon>Atherinomorphae</taxon>
        <taxon>Cyprinodontiformes</taxon>
        <taxon>Goodeidae</taxon>
        <taxon>Xenoophorus</taxon>
    </lineage>
</organism>
<dbReference type="EMBL" id="JAHRIN010010982">
    <property type="protein sequence ID" value="MEQ2195400.1"/>
    <property type="molecule type" value="Genomic_DNA"/>
</dbReference>
<accession>A0ABV0QHU6</accession>
<feature type="coiled-coil region" evidence="1">
    <location>
        <begin position="141"/>
        <end position="265"/>
    </location>
</feature>
<proteinExistence type="predicted"/>
<feature type="transmembrane region" description="Helical" evidence="2">
    <location>
        <begin position="38"/>
        <end position="57"/>
    </location>
</feature>
<keyword evidence="2" id="KW-1133">Transmembrane helix</keyword>
<gene>
    <name evidence="3" type="ORF">XENOCAPTIV_012183</name>
</gene>
<sequence>MTAKHRKGKSNHKQEDNFFKNEILETEVRPGGYSHTPLLVLVLIVVIGFITGGWFFFQQHLTLTELTDNVMGIQVKVTKLQSSHEELRLSNTKQHVSENVETRLASLEESYVLAQKQVGMALATAEQLKTSDLPAQVLSLHTEMKSQLEEVQQAAVSLEQLNQLQSMLMEKSTEFEDVRKQVEGLAVLSGELSQKVEDLSLNLEEAESKIEKNTDQIATMSSSLDGQTSEVLRLKNQLDTYQAQLENSLLEMANLRKLLENKESQLFLKPRAEEQ</sequence>
<protein>
    <submittedName>
        <fullName evidence="3">Uncharacterized protein</fullName>
    </submittedName>
</protein>
<comment type="caution">
    <text evidence="3">The sequence shown here is derived from an EMBL/GenBank/DDBJ whole genome shotgun (WGS) entry which is preliminary data.</text>
</comment>
<keyword evidence="2" id="KW-0812">Transmembrane</keyword>
<keyword evidence="4" id="KW-1185">Reference proteome</keyword>
<keyword evidence="1" id="KW-0175">Coiled coil</keyword>
<evidence type="ECO:0000256" key="1">
    <source>
        <dbReference type="SAM" id="Coils"/>
    </source>
</evidence>
<feature type="non-terminal residue" evidence="3">
    <location>
        <position position="275"/>
    </location>
</feature>
<evidence type="ECO:0000256" key="2">
    <source>
        <dbReference type="SAM" id="Phobius"/>
    </source>
</evidence>
<evidence type="ECO:0000313" key="4">
    <source>
        <dbReference type="Proteomes" id="UP001434883"/>
    </source>
</evidence>
<keyword evidence="2" id="KW-0472">Membrane</keyword>